<dbReference type="GeneID" id="87943225"/>
<feature type="region of interest" description="Disordered" evidence="1">
    <location>
        <begin position="1"/>
        <end position="22"/>
    </location>
</feature>
<accession>A0AAX4IE59</accession>
<gene>
    <name evidence="2" type="ORF">CDEST_06722</name>
</gene>
<evidence type="ECO:0000256" key="1">
    <source>
        <dbReference type="SAM" id="MobiDB-lite"/>
    </source>
</evidence>
<dbReference type="AlphaFoldDB" id="A0AAX4IE59"/>
<evidence type="ECO:0000313" key="2">
    <source>
        <dbReference type="EMBL" id="WQF81708.1"/>
    </source>
</evidence>
<dbReference type="KEGG" id="cdet:87943225"/>
<keyword evidence="3" id="KW-1185">Reference proteome</keyword>
<sequence length="107" mass="12415">MLPCSHVIESSTEEKRYRPGHGKQTRLVWLQQTKAISNQVLDSYAVSPTDERRQRREGYLSRAAPIYDLMTLLTSIAERSLRSKTTHCRRWPRKLRALSLGVINTFT</sequence>
<proteinExistence type="predicted"/>
<organism evidence="2 3">
    <name type="scientific">Colletotrichum destructivum</name>
    <dbReference type="NCBI Taxonomy" id="34406"/>
    <lineage>
        <taxon>Eukaryota</taxon>
        <taxon>Fungi</taxon>
        <taxon>Dikarya</taxon>
        <taxon>Ascomycota</taxon>
        <taxon>Pezizomycotina</taxon>
        <taxon>Sordariomycetes</taxon>
        <taxon>Hypocreomycetidae</taxon>
        <taxon>Glomerellales</taxon>
        <taxon>Glomerellaceae</taxon>
        <taxon>Colletotrichum</taxon>
        <taxon>Colletotrichum destructivum species complex</taxon>
    </lineage>
</organism>
<reference evidence="3" key="1">
    <citation type="journal article" date="2023" name="bioRxiv">
        <title>Complete genome of the Medicago anthracnose fungus, Colletotrichum destructivum, reveals a mini-chromosome-like region within a core chromosome.</title>
        <authorList>
            <person name="Lapalu N."/>
            <person name="Simon A."/>
            <person name="Lu A."/>
            <person name="Plaumann P.-L."/>
            <person name="Amselem J."/>
            <person name="Pigne S."/>
            <person name="Auger A."/>
            <person name="Koch C."/>
            <person name="Dallery J.-F."/>
            <person name="O'Connell R.J."/>
        </authorList>
    </citation>
    <scope>NUCLEOTIDE SEQUENCE [LARGE SCALE GENOMIC DNA]</scope>
    <source>
        <strain evidence="3">CBS 520.97</strain>
    </source>
</reference>
<evidence type="ECO:0000313" key="3">
    <source>
        <dbReference type="Proteomes" id="UP001322277"/>
    </source>
</evidence>
<dbReference type="Proteomes" id="UP001322277">
    <property type="component" value="Chromosome 4"/>
</dbReference>
<dbReference type="EMBL" id="CP137308">
    <property type="protein sequence ID" value="WQF81708.1"/>
    <property type="molecule type" value="Genomic_DNA"/>
</dbReference>
<dbReference type="RefSeq" id="XP_062778932.1">
    <property type="nucleotide sequence ID" value="XM_062922881.1"/>
</dbReference>
<name>A0AAX4IE59_9PEZI</name>
<protein>
    <submittedName>
        <fullName evidence="2">Uncharacterized protein</fullName>
    </submittedName>
</protein>